<dbReference type="Gene3D" id="3.90.930.1">
    <property type="match status" value="1"/>
</dbReference>
<keyword evidence="5" id="KW-1185">Reference proteome</keyword>
<dbReference type="PANTHER" id="PTHR33446">
    <property type="entry name" value="PROTEIN TONB-RELATED"/>
    <property type="match status" value="1"/>
</dbReference>
<evidence type="ECO:0000313" key="5">
    <source>
        <dbReference type="Proteomes" id="UP000178198"/>
    </source>
</evidence>
<dbReference type="Pfam" id="PF03544">
    <property type="entry name" value="TonB_C"/>
    <property type="match status" value="1"/>
</dbReference>
<feature type="domain" description="TonB C-terminal" evidence="3">
    <location>
        <begin position="253"/>
        <end position="316"/>
    </location>
</feature>
<dbReference type="EMBL" id="CP017774">
    <property type="protein sequence ID" value="AOZ99721.1"/>
    <property type="molecule type" value="Genomic_DNA"/>
</dbReference>
<dbReference type="SUPFAM" id="SSF74653">
    <property type="entry name" value="TolA/TonB C-terminal domain"/>
    <property type="match status" value="1"/>
</dbReference>
<accession>A0A1D9PAX3</accession>
<dbReference type="GO" id="GO:0098797">
    <property type="term" value="C:plasma membrane protein complex"/>
    <property type="evidence" value="ECO:0007669"/>
    <property type="project" value="TreeGrafter"/>
</dbReference>
<dbReference type="SUPFAM" id="SSF82185">
    <property type="entry name" value="Histone H3 K4-specific methyltransferase SET7/9 N-terminal domain"/>
    <property type="match status" value="1"/>
</dbReference>
<feature type="signal peptide" evidence="2">
    <location>
        <begin position="1"/>
        <end position="19"/>
    </location>
</feature>
<dbReference type="KEGG" id="fcm:BIW12_09875"/>
<dbReference type="GO" id="GO:0055085">
    <property type="term" value="P:transmembrane transport"/>
    <property type="evidence" value="ECO:0007669"/>
    <property type="project" value="InterPro"/>
</dbReference>
<evidence type="ECO:0000256" key="1">
    <source>
        <dbReference type="SAM" id="MobiDB-lite"/>
    </source>
</evidence>
<dbReference type="OrthoDB" id="649093at2"/>
<sequence length="344" mass="39711">MKTKVLTTTLLLAITALFAQDNGKKLLLLDSLRLVTTDKNYVYIRTIEDYNIEKDLYAVSEYNKSGKINMKAFTKNKDILQLEGLRIDYYENGNKKQESNYTNNKLNGKKTDWYENGTKKLEAEYIIDDKKKKTTKLKINQFWDVNGVQKVTDSNGQYEEIHKEQDASEKTTQYGFGNIKNGFKDGIWQGWIQNPNIKYTENYQDGQFISGKTVDENNVETVYNVLEKKPEPKGGMESFYRYIGANYRTPNIEGLSGKIFLSFIIDKDGKIVEPKILRDIGYGTGEEAIRILKKYDGFTPGEQKGRKVRVKYSLPISIQAPRRSNQMQPSQPGTNMMRNTNPRW</sequence>
<dbReference type="PANTHER" id="PTHR33446:SF2">
    <property type="entry name" value="PROTEIN TONB"/>
    <property type="match status" value="1"/>
</dbReference>
<dbReference type="STRING" id="1306519.BIW12_09875"/>
<keyword evidence="2" id="KW-0732">Signal</keyword>
<dbReference type="Gene3D" id="3.30.1150.10">
    <property type="match status" value="1"/>
</dbReference>
<feature type="chain" id="PRO_5009444508" description="TonB C-terminal domain-containing protein" evidence="2">
    <location>
        <begin position="20"/>
        <end position="344"/>
    </location>
</feature>
<proteinExistence type="predicted"/>
<dbReference type="InterPro" id="IPR051045">
    <property type="entry name" value="TonB-dependent_transducer"/>
</dbReference>
<name>A0A1D9PAX3_9FLAO</name>
<dbReference type="AlphaFoldDB" id="A0A1D9PAX3"/>
<gene>
    <name evidence="4" type="ORF">BIW12_09875</name>
</gene>
<feature type="region of interest" description="Disordered" evidence="1">
    <location>
        <begin position="321"/>
        <end position="344"/>
    </location>
</feature>
<evidence type="ECO:0000259" key="3">
    <source>
        <dbReference type="Pfam" id="PF03544"/>
    </source>
</evidence>
<feature type="compositionally biased region" description="Polar residues" evidence="1">
    <location>
        <begin position="322"/>
        <end position="344"/>
    </location>
</feature>
<dbReference type="Proteomes" id="UP000178198">
    <property type="component" value="Chromosome"/>
</dbReference>
<evidence type="ECO:0000256" key="2">
    <source>
        <dbReference type="SAM" id="SignalP"/>
    </source>
</evidence>
<dbReference type="GO" id="GO:0031992">
    <property type="term" value="F:energy transducer activity"/>
    <property type="evidence" value="ECO:0007669"/>
    <property type="project" value="TreeGrafter"/>
</dbReference>
<protein>
    <recommendedName>
        <fullName evidence="3">TonB C-terminal domain-containing protein</fullName>
    </recommendedName>
</protein>
<dbReference type="RefSeq" id="WP_071184967.1">
    <property type="nucleotide sequence ID" value="NZ_CP017774.1"/>
</dbReference>
<organism evidence="4 5">
    <name type="scientific">Flavobacterium commune</name>
    <dbReference type="NCBI Taxonomy" id="1306519"/>
    <lineage>
        <taxon>Bacteria</taxon>
        <taxon>Pseudomonadati</taxon>
        <taxon>Bacteroidota</taxon>
        <taxon>Flavobacteriia</taxon>
        <taxon>Flavobacteriales</taxon>
        <taxon>Flavobacteriaceae</taxon>
        <taxon>Flavobacterium</taxon>
    </lineage>
</organism>
<dbReference type="InterPro" id="IPR037682">
    <property type="entry name" value="TonB_C"/>
</dbReference>
<evidence type="ECO:0000313" key="4">
    <source>
        <dbReference type="EMBL" id="AOZ99721.1"/>
    </source>
</evidence>
<reference evidence="4 5" key="1">
    <citation type="submission" date="2016-10" db="EMBL/GenBank/DDBJ databases">
        <title>Complete Genome Sequence of Flavobacterium sp. PK15.</title>
        <authorList>
            <person name="Ekwe A."/>
            <person name="Kim S.B."/>
        </authorList>
    </citation>
    <scope>NUCLEOTIDE SEQUENCE [LARGE SCALE GENOMIC DNA]</scope>
    <source>
        <strain evidence="4 5">PK15</strain>
    </source>
</reference>